<evidence type="ECO:0000256" key="7">
    <source>
        <dbReference type="ARBA" id="ARBA00022801"/>
    </source>
</evidence>
<dbReference type="PANTHER" id="PTHR46471">
    <property type="entry name" value="CHITIN DEACETYLASE"/>
    <property type="match status" value="1"/>
</dbReference>
<dbReference type="InterPro" id="IPR002509">
    <property type="entry name" value="NODB_dom"/>
</dbReference>
<evidence type="ECO:0000256" key="3">
    <source>
        <dbReference type="ARBA" id="ARBA00022475"/>
    </source>
</evidence>
<gene>
    <name evidence="13" type="ORF">PILCRDRAFT_97106</name>
</gene>
<name>A0A0C3BAZ9_PILCF</name>
<evidence type="ECO:0000256" key="5">
    <source>
        <dbReference type="ARBA" id="ARBA00022723"/>
    </source>
</evidence>
<proteinExistence type="predicted"/>
<dbReference type="STRING" id="765440.A0A0C3BAZ9"/>
<comment type="cofactor">
    <cofactor evidence="1">
        <name>Co(2+)</name>
        <dbReference type="ChEBI" id="CHEBI:48828"/>
    </cofactor>
</comment>
<evidence type="ECO:0000313" key="13">
    <source>
        <dbReference type="EMBL" id="KIM83478.1"/>
    </source>
</evidence>
<dbReference type="GO" id="GO:0005975">
    <property type="term" value="P:carbohydrate metabolic process"/>
    <property type="evidence" value="ECO:0007669"/>
    <property type="project" value="InterPro"/>
</dbReference>
<evidence type="ECO:0000256" key="11">
    <source>
        <dbReference type="ARBA" id="ARBA00023316"/>
    </source>
</evidence>
<keyword evidence="14" id="KW-1185">Reference proteome</keyword>
<sequence length="244" mass="27062">MFFHFEATLRATPANATGIDSTPLAQVITKCTIPNTAALTFDDGPYQRDISKALTDVGGKGTFFWNGDNYGCIYEDEDVERVKFAYGQGHMVASHTWAHKDLTTLSAEDINSEMSRVEDALDRIIGVRPAFTRPPYGNYNDLVRKIAHSRGQKLVTWDFDSGDSTGSTPAQSKKAYDKLVKKHPSTVLALNHETYETTAHDVLPYAIKLLVGKGYKLVTLAECLDMDPYQSVSNPQNRDGSWTC</sequence>
<evidence type="ECO:0000256" key="2">
    <source>
        <dbReference type="ARBA" id="ARBA00004609"/>
    </source>
</evidence>
<evidence type="ECO:0000259" key="12">
    <source>
        <dbReference type="PROSITE" id="PS51677"/>
    </source>
</evidence>
<dbReference type="HOGENOM" id="CLU_021264_11_2_1"/>
<dbReference type="AlphaFoldDB" id="A0A0C3BAZ9"/>
<keyword evidence="4" id="KW-0325">Glycoprotein</keyword>
<dbReference type="PANTHER" id="PTHR46471:SF2">
    <property type="entry name" value="CHITIN DEACETYLASE-RELATED"/>
    <property type="match status" value="1"/>
</dbReference>
<dbReference type="PROSITE" id="PS51677">
    <property type="entry name" value="NODB"/>
    <property type="match status" value="1"/>
</dbReference>
<reference evidence="14" key="2">
    <citation type="submission" date="2015-01" db="EMBL/GenBank/DDBJ databases">
        <title>Evolutionary Origins and Diversification of the Mycorrhizal Mutualists.</title>
        <authorList>
            <consortium name="DOE Joint Genome Institute"/>
            <consortium name="Mycorrhizal Genomics Consortium"/>
            <person name="Kohler A."/>
            <person name="Kuo A."/>
            <person name="Nagy L.G."/>
            <person name="Floudas D."/>
            <person name="Copeland A."/>
            <person name="Barry K.W."/>
            <person name="Cichocki N."/>
            <person name="Veneault-Fourrey C."/>
            <person name="LaButti K."/>
            <person name="Lindquist E.A."/>
            <person name="Lipzen A."/>
            <person name="Lundell T."/>
            <person name="Morin E."/>
            <person name="Murat C."/>
            <person name="Riley R."/>
            <person name="Ohm R."/>
            <person name="Sun H."/>
            <person name="Tunlid A."/>
            <person name="Henrissat B."/>
            <person name="Grigoriev I.V."/>
            <person name="Hibbett D.S."/>
            <person name="Martin F."/>
        </authorList>
    </citation>
    <scope>NUCLEOTIDE SEQUENCE [LARGE SCALE GENOMIC DNA]</scope>
    <source>
        <strain evidence="14">F 1598</strain>
    </source>
</reference>
<keyword evidence="9" id="KW-0119">Carbohydrate metabolism</keyword>
<keyword evidence="3" id="KW-1003">Cell membrane</keyword>
<evidence type="ECO:0000256" key="4">
    <source>
        <dbReference type="ARBA" id="ARBA00022622"/>
    </source>
</evidence>
<evidence type="ECO:0000256" key="10">
    <source>
        <dbReference type="ARBA" id="ARBA00023288"/>
    </source>
</evidence>
<organism evidence="13 14">
    <name type="scientific">Piloderma croceum (strain F 1598)</name>
    <dbReference type="NCBI Taxonomy" id="765440"/>
    <lineage>
        <taxon>Eukaryota</taxon>
        <taxon>Fungi</taxon>
        <taxon>Dikarya</taxon>
        <taxon>Basidiomycota</taxon>
        <taxon>Agaricomycotina</taxon>
        <taxon>Agaricomycetes</taxon>
        <taxon>Agaricomycetidae</taxon>
        <taxon>Atheliales</taxon>
        <taxon>Atheliaceae</taxon>
        <taxon>Piloderma</taxon>
    </lineage>
</organism>
<keyword evidence="10" id="KW-0449">Lipoprotein</keyword>
<dbReference type="InterPro" id="IPR011330">
    <property type="entry name" value="Glyco_hydro/deAcase_b/a-brl"/>
</dbReference>
<dbReference type="EMBL" id="KN832990">
    <property type="protein sequence ID" value="KIM83478.1"/>
    <property type="molecule type" value="Genomic_DNA"/>
</dbReference>
<dbReference type="GO" id="GO:0071555">
    <property type="term" value="P:cell wall organization"/>
    <property type="evidence" value="ECO:0007669"/>
    <property type="project" value="UniProtKB-KW"/>
</dbReference>
<keyword evidence="6" id="KW-0732">Signal</keyword>
<dbReference type="Proteomes" id="UP000054166">
    <property type="component" value="Unassembled WGS sequence"/>
</dbReference>
<keyword evidence="8" id="KW-0472">Membrane</keyword>
<keyword evidence="11" id="KW-0961">Cell wall biogenesis/degradation</keyword>
<keyword evidence="4" id="KW-0336">GPI-anchor</keyword>
<dbReference type="SUPFAM" id="SSF88713">
    <property type="entry name" value="Glycoside hydrolase/deacetylase"/>
    <property type="match status" value="1"/>
</dbReference>
<evidence type="ECO:0000256" key="9">
    <source>
        <dbReference type="ARBA" id="ARBA00023277"/>
    </source>
</evidence>
<keyword evidence="7" id="KW-0378">Hydrolase</keyword>
<comment type="subcellular location">
    <subcellularLocation>
        <location evidence="2">Cell membrane</location>
        <topology evidence="2">Lipid-anchor</topology>
        <topology evidence="2">GPI-anchor</topology>
    </subcellularLocation>
</comment>
<dbReference type="GO" id="GO:0046872">
    <property type="term" value="F:metal ion binding"/>
    <property type="evidence" value="ECO:0007669"/>
    <property type="project" value="UniProtKB-KW"/>
</dbReference>
<evidence type="ECO:0000313" key="14">
    <source>
        <dbReference type="Proteomes" id="UP000054166"/>
    </source>
</evidence>
<dbReference type="OrthoDB" id="2125469at2759"/>
<reference evidence="13 14" key="1">
    <citation type="submission" date="2014-04" db="EMBL/GenBank/DDBJ databases">
        <authorList>
            <consortium name="DOE Joint Genome Institute"/>
            <person name="Kuo A."/>
            <person name="Tarkka M."/>
            <person name="Buscot F."/>
            <person name="Kohler A."/>
            <person name="Nagy L.G."/>
            <person name="Floudas D."/>
            <person name="Copeland A."/>
            <person name="Barry K.W."/>
            <person name="Cichocki N."/>
            <person name="Veneault-Fourrey C."/>
            <person name="LaButti K."/>
            <person name="Lindquist E.A."/>
            <person name="Lipzen A."/>
            <person name="Lundell T."/>
            <person name="Morin E."/>
            <person name="Murat C."/>
            <person name="Sun H."/>
            <person name="Tunlid A."/>
            <person name="Henrissat B."/>
            <person name="Grigoriev I.V."/>
            <person name="Hibbett D.S."/>
            <person name="Martin F."/>
            <person name="Nordberg H.P."/>
            <person name="Cantor M.N."/>
            <person name="Hua S.X."/>
        </authorList>
    </citation>
    <scope>NUCLEOTIDE SEQUENCE [LARGE SCALE GENOMIC DNA]</scope>
    <source>
        <strain evidence="13 14">F 1598</strain>
    </source>
</reference>
<dbReference type="GO" id="GO:0005886">
    <property type="term" value="C:plasma membrane"/>
    <property type="evidence" value="ECO:0007669"/>
    <property type="project" value="UniProtKB-SubCell"/>
</dbReference>
<dbReference type="GO" id="GO:0016810">
    <property type="term" value="F:hydrolase activity, acting on carbon-nitrogen (but not peptide) bonds"/>
    <property type="evidence" value="ECO:0007669"/>
    <property type="project" value="InterPro"/>
</dbReference>
<protein>
    <submittedName>
        <fullName evidence="13">Carbohydrate esterase family 4 protein</fullName>
    </submittedName>
</protein>
<evidence type="ECO:0000256" key="8">
    <source>
        <dbReference type="ARBA" id="ARBA00023136"/>
    </source>
</evidence>
<dbReference type="Pfam" id="PF01522">
    <property type="entry name" value="Polysacc_deac_1"/>
    <property type="match status" value="1"/>
</dbReference>
<accession>A0A0C3BAZ9</accession>
<feature type="domain" description="NodB homology" evidence="12">
    <location>
        <begin position="35"/>
        <end position="218"/>
    </location>
</feature>
<evidence type="ECO:0000256" key="1">
    <source>
        <dbReference type="ARBA" id="ARBA00001941"/>
    </source>
</evidence>
<dbReference type="GO" id="GO:0098552">
    <property type="term" value="C:side of membrane"/>
    <property type="evidence" value="ECO:0007669"/>
    <property type="project" value="UniProtKB-KW"/>
</dbReference>
<evidence type="ECO:0000256" key="6">
    <source>
        <dbReference type="ARBA" id="ARBA00022729"/>
    </source>
</evidence>
<dbReference type="InParanoid" id="A0A0C3BAZ9"/>
<keyword evidence="5" id="KW-0479">Metal-binding</keyword>
<dbReference type="Gene3D" id="3.20.20.370">
    <property type="entry name" value="Glycoside hydrolase/deacetylase"/>
    <property type="match status" value="1"/>
</dbReference>